<dbReference type="SUPFAM" id="SSF52540">
    <property type="entry name" value="P-loop containing nucleoside triphosphate hydrolases"/>
    <property type="match status" value="1"/>
</dbReference>
<sequence>MSLYDEDVASGSNGVLTVANGTAIYDDPRLLGSLSLTRQDSFMVQEVEEEVTVQAPIISEYNHQIRPLLDAIDRLRLLNVMKEGIQLPTIVVVGDQSSGKSSVLESLAGISLPRSQGICTRVPLIMRLQSHRSPTPELHLEYSGKQVPVEESHIAAAINLATDEIAGNGKGISNTPLTLVVKKAGVPDLTMVDLPGITRVPVHGQPENIYEQIRDTIMEYITPEESIILNVLSATVDFSTCESIRMSQIVDKTGERTIAVVTKADRAPEELLEKVSADDVNIGLGYVCVRNRIGDESYEEARREEARLFQTDPHLSRIDKSIVGVPVLAQKLVEIQERIIARCLPVMVKTITDKLNANVSELEKMPKVLTSVADALTAFMRIIGAAKESLRKLLLRGEFDEYPDDRTKHGTARLVEMLNEFSIELHNSEETEPTKDFLVEEIKVLEDAKGIGLPNFLPRNAFLRILQKKVDHISIMPIEFAQNIWNYIDKVVTSVLTRHSEIYYQLKGSTKRAAHNLVEKMREQSINRVKEIVQMEKLTDYTCNPDYMSEWTKLMTQQENFIRNVNSILNKSYGTPRVSLEGFGDIEVEHLRQHPNVMQQAFDLKMRMTAYWKIVLKRLVDSMALHLQYSVHNLVNNDIEEIVNEMMEPDGRGIERMLVESPAISGKREKLKKSIKLLKESKDVVAKIMDRIAGYDD</sequence>
<evidence type="ECO:0000256" key="1">
    <source>
        <dbReference type="ARBA" id="ARBA00022741"/>
    </source>
</evidence>
<dbReference type="InterPro" id="IPR027417">
    <property type="entry name" value="P-loop_NTPase"/>
</dbReference>
<dbReference type="PROSITE" id="PS51388">
    <property type="entry name" value="GED"/>
    <property type="match status" value="1"/>
</dbReference>
<keyword evidence="2" id="KW-0342">GTP-binding</keyword>
<dbReference type="GO" id="GO:0008017">
    <property type="term" value="F:microtubule binding"/>
    <property type="evidence" value="ECO:0007669"/>
    <property type="project" value="TreeGrafter"/>
</dbReference>
<dbReference type="CDD" id="cd08771">
    <property type="entry name" value="DLP_1"/>
    <property type="match status" value="1"/>
</dbReference>
<dbReference type="GO" id="GO:0005874">
    <property type="term" value="C:microtubule"/>
    <property type="evidence" value="ECO:0007669"/>
    <property type="project" value="TreeGrafter"/>
</dbReference>
<dbReference type="PROSITE" id="PS51718">
    <property type="entry name" value="G_DYNAMIN_2"/>
    <property type="match status" value="1"/>
</dbReference>
<dbReference type="GO" id="GO:0005737">
    <property type="term" value="C:cytoplasm"/>
    <property type="evidence" value="ECO:0007669"/>
    <property type="project" value="TreeGrafter"/>
</dbReference>
<dbReference type="InterPro" id="IPR020850">
    <property type="entry name" value="GED_dom"/>
</dbReference>
<evidence type="ECO:0000313" key="7">
    <source>
        <dbReference type="RefSeq" id="XP_022719869.1"/>
    </source>
</evidence>
<reference evidence="7" key="1">
    <citation type="submission" date="2025-08" db="UniProtKB">
        <authorList>
            <consortium name="RefSeq"/>
        </authorList>
    </citation>
    <scope>IDENTIFICATION</scope>
    <source>
        <tissue evidence="7">Fruit stalk</tissue>
    </source>
</reference>
<dbReference type="GeneID" id="111277720"/>
<dbReference type="SMART" id="SM00053">
    <property type="entry name" value="DYNc"/>
    <property type="match status" value="1"/>
</dbReference>
<dbReference type="SMART" id="SM00302">
    <property type="entry name" value="GED"/>
    <property type="match status" value="1"/>
</dbReference>
<dbReference type="Proteomes" id="UP000515121">
    <property type="component" value="Unplaced"/>
</dbReference>
<dbReference type="Gene3D" id="1.20.120.1240">
    <property type="entry name" value="Dynamin, middle domain"/>
    <property type="match status" value="1"/>
</dbReference>
<dbReference type="PRINTS" id="PR00195">
    <property type="entry name" value="DYNAMIN"/>
</dbReference>
<evidence type="ECO:0000313" key="6">
    <source>
        <dbReference type="Proteomes" id="UP000515121"/>
    </source>
</evidence>
<dbReference type="PANTHER" id="PTHR11566:SF173">
    <property type="entry name" value="DYNAMIN-RELATED PROTEIN 4C"/>
    <property type="match status" value="1"/>
</dbReference>
<accession>A0A6P5WUW3</accession>
<dbReference type="InterPro" id="IPR003130">
    <property type="entry name" value="GED"/>
</dbReference>
<dbReference type="GO" id="GO:0005525">
    <property type="term" value="F:GTP binding"/>
    <property type="evidence" value="ECO:0007669"/>
    <property type="project" value="UniProtKB-KW"/>
</dbReference>
<organism evidence="6 7">
    <name type="scientific">Durio zibethinus</name>
    <name type="common">Durian</name>
    <dbReference type="NCBI Taxonomy" id="66656"/>
    <lineage>
        <taxon>Eukaryota</taxon>
        <taxon>Viridiplantae</taxon>
        <taxon>Streptophyta</taxon>
        <taxon>Embryophyta</taxon>
        <taxon>Tracheophyta</taxon>
        <taxon>Spermatophyta</taxon>
        <taxon>Magnoliopsida</taxon>
        <taxon>eudicotyledons</taxon>
        <taxon>Gunneridae</taxon>
        <taxon>Pentapetalae</taxon>
        <taxon>rosids</taxon>
        <taxon>malvids</taxon>
        <taxon>Malvales</taxon>
        <taxon>Malvaceae</taxon>
        <taxon>Helicteroideae</taxon>
        <taxon>Durio</taxon>
    </lineage>
</organism>
<evidence type="ECO:0000259" key="5">
    <source>
        <dbReference type="PROSITE" id="PS51718"/>
    </source>
</evidence>
<dbReference type="InterPro" id="IPR030381">
    <property type="entry name" value="G_DYNAMIN_dom"/>
</dbReference>
<gene>
    <name evidence="7" type="primary">LOC111277720</name>
</gene>
<dbReference type="Pfam" id="PF00350">
    <property type="entry name" value="Dynamin_N"/>
    <property type="match status" value="1"/>
</dbReference>
<dbReference type="Pfam" id="PF01031">
    <property type="entry name" value="Dynamin_M"/>
    <property type="match status" value="1"/>
</dbReference>
<dbReference type="Gene3D" id="3.40.50.300">
    <property type="entry name" value="P-loop containing nucleotide triphosphate hydrolases"/>
    <property type="match status" value="1"/>
</dbReference>
<proteinExistence type="predicted"/>
<dbReference type="FunFam" id="3.40.50.300:FF:001237">
    <property type="entry name" value="Dynamin-related protein 4C"/>
    <property type="match status" value="1"/>
</dbReference>
<keyword evidence="3" id="KW-0505">Motor protein</keyword>
<dbReference type="InterPro" id="IPR045063">
    <property type="entry name" value="Dynamin_N"/>
</dbReference>
<feature type="domain" description="Dynamin-type G" evidence="5">
    <location>
        <begin position="84"/>
        <end position="345"/>
    </location>
</feature>
<dbReference type="PANTHER" id="PTHR11566">
    <property type="entry name" value="DYNAMIN"/>
    <property type="match status" value="1"/>
</dbReference>
<dbReference type="InterPro" id="IPR001401">
    <property type="entry name" value="Dynamin_GTPase"/>
</dbReference>
<dbReference type="GO" id="GO:0003924">
    <property type="term" value="F:GTPase activity"/>
    <property type="evidence" value="ECO:0007669"/>
    <property type="project" value="InterPro"/>
</dbReference>
<dbReference type="Pfam" id="PF02212">
    <property type="entry name" value="GED"/>
    <property type="match status" value="1"/>
</dbReference>
<feature type="domain" description="GED" evidence="4">
    <location>
        <begin position="601"/>
        <end position="693"/>
    </location>
</feature>
<protein>
    <submittedName>
        <fullName evidence="7">Dynamin-related protein 4C-like</fullName>
    </submittedName>
</protein>
<dbReference type="InterPro" id="IPR000375">
    <property type="entry name" value="Dynamin_stalk"/>
</dbReference>
<dbReference type="OrthoDB" id="968279at2759"/>
<dbReference type="AlphaFoldDB" id="A0A6P5WUW3"/>
<evidence type="ECO:0000259" key="4">
    <source>
        <dbReference type="PROSITE" id="PS51388"/>
    </source>
</evidence>
<dbReference type="KEGG" id="dzi:111277720"/>
<keyword evidence="6" id="KW-1185">Reference proteome</keyword>
<evidence type="ECO:0000256" key="3">
    <source>
        <dbReference type="ARBA" id="ARBA00023175"/>
    </source>
</evidence>
<name>A0A6P5WUW3_DURZI</name>
<keyword evidence="1" id="KW-0547">Nucleotide-binding</keyword>
<dbReference type="RefSeq" id="XP_022719869.1">
    <property type="nucleotide sequence ID" value="XM_022864134.1"/>
</dbReference>
<evidence type="ECO:0000256" key="2">
    <source>
        <dbReference type="ARBA" id="ARBA00023134"/>
    </source>
</evidence>
<dbReference type="GO" id="GO:0016020">
    <property type="term" value="C:membrane"/>
    <property type="evidence" value="ECO:0007669"/>
    <property type="project" value="TreeGrafter"/>
</dbReference>
<dbReference type="InterPro" id="IPR022812">
    <property type="entry name" value="Dynamin"/>
</dbReference>